<sequence>MALPYDATPPPEDTLPPAPAPAPRLEALDLPLDDCPPAVPPHVQSLMSRMSSSKVYLVDESPAILHLDGHARLREPAVRRLVKQLDSLGDDGLQSWLDGLARESGVGVKGNAVYLSSELIQHLSTSKIFSWATGIEWINDTTLHILFPSPRLSVLALALLAKTGFSLPPQQDTDQEQETYEQGDDPLQERSAHPFPLSLLPRKPVAPIEQPIEGDSLDDQGGETEVTKRGRGQFTLPHSPRTHGNDNDNDDLLDTIEDGVNPLARIALRLALVDDMTVRQRGKESTWYRKHGFQAGKETLGGGVARRPFASPGRGERRAGGGGRWEKGLLFSLVGEGEGGSGEEGDGDGRAGGQELAKRLGRERRKPYDRPARSLPNSGRERGLVTQEELDRELESLRSGTAHPRAEGEMDIDDDDSHDMDSYPDLPRRKGRGFRSTRNGDGSRGKRRMGKDDLDRELDEMFANRGD</sequence>
<evidence type="ECO:0000313" key="2">
    <source>
        <dbReference type="EMBL" id="KIR38782.1"/>
    </source>
</evidence>
<accession>A0A0D0SZS2</accession>
<feature type="region of interest" description="Disordered" evidence="1">
    <location>
        <begin position="166"/>
        <end position="250"/>
    </location>
</feature>
<evidence type="ECO:0000256" key="1">
    <source>
        <dbReference type="SAM" id="MobiDB-lite"/>
    </source>
</evidence>
<feature type="compositionally biased region" description="Pro residues" evidence="1">
    <location>
        <begin position="7"/>
        <end position="22"/>
    </location>
</feature>
<dbReference type="EMBL" id="KN847909">
    <property type="protein sequence ID" value="KIR38782.1"/>
    <property type="molecule type" value="Genomic_DNA"/>
</dbReference>
<dbReference type="PANTHER" id="PTHR16291:SF0">
    <property type="entry name" value="NUCLEAR CAP-BINDING PROTEIN SUBUNIT 3"/>
    <property type="match status" value="1"/>
</dbReference>
<dbReference type="GO" id="GO:0005634">
    <property type="term" value="C:nucleus"/>
    <property type="evidence" value="ECO:0007669"/>
    <property type="project" value="TreeGrafter"/>
</dbReference>
<protein>
    <submittedName>
        <fullName evidence="2">Uncharacterized protein</fullName>
    </submittedName>
</protein>
<feature type="compositionally biased region" description="Basic and acidic residues" evidence="1">
    <location>
        <begin position="356"/>
        <end position="372"/>
    </location>
</feature>
<dbReference type="HOGENOM" id="CLU_692649_0_0_1"/>
<reference evidence="2 3" key="1">
    <citation type="submission" date="2015-01" db="EMBL/GenBank/DDBJ databases">
        <title>The Genome Sequence of Cryptococcus gattii Ram5.</title>
        <authorList>
            <consortium name="The Broad Institute Genomics Platform"/>
            <person name="Cuomo C."/>
            <person name="Litvintseva A."/>
            <person name="Chen Y."/>
            <person name="Heitman J."/>
            <person name="Sun S."/>
            <person name="Springer D."/>
            <person name="Dromer F."/>
            <person name="Young S."/>
            <person name="Zeng Q."/>
            <person name="Gargeya S."/>
            <person name="Abouelleil A."/>
            <person name="Alvarado L."/>
            <person name="Chapman S.B."/>
            <person name="Gainer-Dewar J."/>
            <person name="Goldberg J."/>
            <person name="Griggs A."/>
            <person name="Gujja S."/>
            <person name="Hansen M."/>
            <person name="Howarth C."/>
            <person name="Imamovic A."/>
            <person name="Larimer J."/>
            <person name="Murphy C."/>
            <person name="Naylor J."/>
            <person name="Pearson M."/>
            <person name="Priest M."/>
            <person name="Roberts A."/>
            <person name="Saif S."/>
            <person name="Shea T."/>
            <person name="Sykes S."/>
            <person name="Wortman J."/>
            <person name="Nusbaum C."/>
            <person name="Birren B."/>
        </authorList>
    </citation>
    <scope>NUCLEOTIDE SEQUENCE [LARGE SCALE GENOMIC DNA]</scope>
    <source>
        <strain evidence="2 3">Ram5</strain>
    </source>
</reference>
<proteinExistence type="predicted"/>
<evidence type="ECO:0000313" key="3">
    <source>
        <dbReference type="Proteomes" id="UP000053392"/>
    </source>
</evidence>
<feature type="region of interest" description="Disordered" evidence="1">
    <location>
        <begin position="298"/>
        <end position="467"/>
    </location>
</feature>
<dbReference type="Proteomes" id="UP000053392">
    <property type="component" value="Unassembled WGS sequence"/>
</dbReference>
<keyword evidence="3" id="KW-1185">Reference proteome</keyword>
<feature type="compositionally biased region" description="Acidic residues" evidence="1">
    <location>
        <begin position="409"/>
        <end position="418"/>
    </location>
</feature>
<feature type="region of interest" description="Disordered" evidence="1">
    <location>
        <begin position="1"/>
        <end position="24"/>
    </location>
</feature>
<dbReference type="InterPro" id="IPR019416">
    <property type="entry name" value="NCBP3"/>
</dbReference>
<organism evidence="2 3">
    <name type="scientific">Cryptococcus deuterogattii Ram5</name>
    <dbReference type="NCBI Taxonomy" id="1296110"/>
    <lineage>
        <taxon>Eukaryota</taxon>
        <taxon>Fungi</taxon>
        <taxon>Dikarya</taxon>
        <taxon>Basidiomycota</taxon>
        <taxon>Agaricomycotina</taxon>
        <taxon>Tremellomycetes</taxon>
        <taxon>Tremellales</taxon>
        <taxon>Cryptococcaceae</taxon>
        <taxon>Cryptococcus</taxon>
        <taxon>Cryptococcus gattii species complex</taxon>
    </lineage>
</organism>
<name>A0A0D0SZS2_9TREE</name>
<dbReference type="GO" id="GO:0000340">
    <property type="term" value="F:RNA 7-methylguanosine cap binding"/>
    <property type="evidence" value="ECO:0007669"/>
    <property type="project" value="InterPro"/>
</dbReference>
<dbReference type="AlphaFoldDB" id="A0A0D0SZS2"/>
<feature type="compositionally biased region" description="Acidic residues" evidence="1">
    <location>
        <begin position="173"/>
        <end position="186"/>
    </location>
</feature>
<dbReference type="OrthoDB" id="422106at2759"/>
<gene>
    <name evidence="2" type="ORF">I313_05420</name>
</gene>
<feature type="compositionally biased region" description="Basic and acidic residues" evidence="1">
    <location>
        <begin position="314"/>
        <end position="327"/>
    </location>
</feature>
<dbReference type="GO" id="GO:0003729">
    <property type="term" value="F:mRNA binding"/>
    <property type="evidence" value="ECO:0007669"/>
    <property type="project" value="InterPro"/>
</dbReference>
<dbReference type="PANTHER" id="PTHR16291">
    <property type="entry name" value="NUCLEAR CAP-BINDING PROTEIN SUBUNIT 3"/>
    <property type="match status" value="1"/>
</dbReference>